<evidence type="ECO:0000256" key="5">
    <source>
        <dbReference type="ARBA" id="ARBA00023136"/>
    </source>
</evidence>
<keyword evidence="4 6" id="KW-1133">Transmembrane helix</keyword>
<keyword evidence="9" id="KW-1185">Reference proteome</keyword>
<accession>A0ABP5SAG3</accession>
<evidence type="ECO:0000256" key="3">
    <source>
        <dbReference type="ARBA" id="ARBA00022692"/>
    </source>
</evidence>
<keyword evidence="5 6" id="KW-0472">Membrane</keyword>
<comment type="caution">
    <text evidence="8">The sequence shown here is derived from an EMBL/GenBank/DDBJ whole genome shotgun (WGS) entry which is preliminary data.</text>
</comment>
<dbReference type="InterPro" id="IPR040177">
    <property type="entry name" value="SLC30A9"/>
</dbReference>
<gene>
    <name evidence="8" type="ORF">GCM10010170_000100</name>
</gene>
<dbReference type="InterPro" id="IPR027469">
    <property type="entry name" value="Cation_efflux_TMD_sf"/>
</dbReference>
<dbReference type="PANTHER" id="PTHR13414">
    <property type="entry name" value="HUEL-CATION TRANSPORTER"/>
    <property type="match status" value="1"/>
</dbReference>
<dbReference type="InterPro" id="IPR058533">
    <property type="entry name" value="Cation_efflux_TM"/>
</dbReference>
<dbReference type="NCBIfam" id="TIGR01297">
    <property type="entry name" value="CDF"/>
    <property type="match status" value="1"/>
</dbReference>
<keyword evidence="2" id="KW-0813">Transport</keyword>
<keyword evidence="3 6" id="KW-0812">Transmembrane</keyword>
<feature type="transmembrane region" description="Helical" evidence="6">
    <location>
        <begin position="164"/>
        <end position="186"/>
    </location>
</feature>
<dbReference type="Pfam" id="PF01545">
    <property type="entry name" value="Cation_efflux"/>
    <property type="match status" value="1"/>
</dbReference>
<feature type="domain" description="Cation efflux protein transmembrane" evidence="7">
    <location>
        <begin position="14"/>
        <end position="221"/>
    </location>
</feature>
<evidence type="ECO:0000256" key="2">
    <source>
        <dbReference type="ARBA" id="ARBA00022448"/>
    </source>
</evidence>
<dbReference type="InterPro" id="IPR002524">
    <property type="entry name" value="Cation_efflux"/>
</dbReference>
<feature type="transmembrane region" description="Helical" evidence="6">
    <location>
        <begin position="192"/>
        <end position="213"/>
    </location>
</feature>
<sequence>MPVAADGGSTKAVLTALAANLGIALSKGAGALITGSSSMLAEAVHSLADTTNQALLLIGGRRAKKAANEQHPFGYARERYIYAFIVSIVLFTLGGLFAVYEGYHKILHPTDLDNPIVAVIILVIAICLEGYALLTAARSANETRGNRTWWQFIRHAKAPELPTILLEDAGAVTGLVVALLGVGLTVLTGNAVFDGISTLIIGALLVAIAWVLAMETKSLLVGEAASKAHIAKIREALLAEPLFDRIVHLRTMHLGPDELLVAVKVTVAEGTLAEDISGATNNAEARIRAAVPIATLIFVEPDIFQPQPEAVAESGAA</sequence>
<dbReference type="SUPFAM" id="SSF160240">
    <property type="entry name" value="Cation efflux protein cytoplasmic domain-like"/>
    <property type="match status" value="1"/>
</dbReference>
<dbReference type="EMBL" id="BAAARV010000001">
    <property type="protein sequence ID" value="GAA2325693.1"/>
    <property type="molecule type" value="Genomic_DNA"/>
</dbReference>
<dbReference type="PANTHER" id="PTHR13414:SF9">
    <property type="entry name" value="PROTON-COUPLED ZINC ANTIPORTER SLC30A9, MITOCHONDRIAL"/>
    <property type="match status" value="1"/>
</dbReference>
<proteinExistence type="predicted"/>
<comment type="subcellular location">
    <subcellularLocation>
        <location evidence="1">Membrane</location>
        <topology evidence="1">Multi-pass membrane protein</topology>
    </subcellularLocation>
</comment>
<evidence type="ECO:0000259" key="7">
    <source>
        <dbReference type="Pfam" id="PF01545"/>
    </source>
</evidence>
<evidence type="ECO:0000256" key="6">
    <source>
        <dbReference type="SAM" id="Phobius"/>
    </source>
</evidence>
<feature type="transmembrane region" description="Helical" evidence="6">
    <location>
        <begin position="80"/>
        <end position="100"/>
    </location>
</feature>
<reference evidence="9" key="1">
    <citation type="journal article" date="2019" name="Int. J. Syst. Evol. Microbiol.">
        <title>The Global Catalogue of Microorganisms (GCM) 10K type strain sequencing project: providing services to taxonomists for standard genome sequencing and annotation.</title>
        <authorList>
            <consortium name="The Broad Institute Genomics Platform"/>
            <consortium name="The Broad Institute Genome Sequencing Center for Infectious Disease"/>
            <person name="Wu L."/>
            <person name="Ma J."/>
        </authorList>
    </citation>
    <scope>NUCLEOTIDE SEQUENCE [LARGE SCALE GENOMIC DNA]</scope>
    <source>
        <strain evidence="9">JCM 3272</strain>
    </source>
</reference>
<feature type="transmembrane region" description="Helical" evidence="6">
    <location>
        <begin position="116"/>
        <end position="137"/>
    </location>
</feature>
<evidence type="ECO:0000256" key="1">
    <source>
        <dbReference type="ARBA" id="ARBA00004141"/>
    </source>
</evidence>
<evidence type="ECO:0000313" key="9">
    <source>
        <dbReference type="Proteomes" id="UP001501444"/>
    </source>
</evidence>
<protein>
    <submittedName>
        <fullName evidence="8">Cation diffusion facilitator family transporter</fullName>
    </submittedName>
</protein>
<organism evidence="8 9">
    <name type="scientific">Dactylosporangium salmoneum</name>
    <dbReference type="NCBI Taxonomy" id="53361"/>
    <lineage>
        <taxon>Bacteria</taxon>
        <taxon>Bacillati</taxon>
        <taxon>Actinomycetota</taxon>
        <taxon>Actinomycetes</taxon>
        <taxon>Micromonosporales</taxon>
        <taxon>Micromonosporaceae</taxon>
        <taxon>Dactylosporangium</taxon>
    </lineage>
</organism>
<dbReference type="Proteomes" id="UP001501444">
    <property type="component" value="Unassembled WGS sequence"/>
</dbReference>
<dbReference type="InterPro" id="IPR036837">
    <property type="entry name" value="Cation_efflux_CTD_sf"/>
</dbReference>
<name>A0ABP5SAG3_9ACTN</name>
<dbReference type="SUPFAM" id="SSF161111">
    <property type="entry name" value="Cation efflux protein transmembrane domain-like"/>
    <property type="match status" value="1"/>
</dbReference>
<evidence type="ECO:0000256" key="4">
    <source>
        <dbReference type="ARBA" id="ARBA00022989"/>
    </source>
</evidence>
<evidence type="ECO:0000313" key="8">
    <source>
        <dbReference type="EMBL" id="GAA2325693.1"/>
    </source>
</evidence>
<dbReference type="Gene3D" id="1.20.1510.10">
    <property type="entry name" value="Cation efflux protein transmembrane domain"/>
    <property type="match status" value="1"/>
</dbReference>